<name>A0A2U9IHJ1_9CREN</name>
<organism evidence="2 3">
    <name type="scientific">Acidianus brierleyi</name>
    <dbReference type="NCBI Taxonomy" id="41673"/>
    <lineage>
        <taxon>Archaea</taxon>
        <taxon>Thermoproteota</taxon>
        <taxon>Thermoprotei</taxon>
        <taxon>Sulfolobales</taxon>
        <taxon>Sulfolobaceae</taxon>
        <taxon>Acidianus</taxon>
    </lineage>
</organism>
<evidence type="ECO:0000256" key="1">
    <source>
        <dbReference type="SAM" id="Phobius"/>
    </source>
</evidence>
<gene>
    <name evidence="2" type="ORF">DFR85_13890</name>
</gene>
<evidence type="ECO:0000313" key="2">
    <source>
        <dbReference type="EMBL" id="AWR95517.1"/>
    </source>
</evidence>
<protein>
    <recommendedName>
        <fullName evidence="4">Thermopsin</fullName>
    </recommendedName>
</protein>
<dbReference type="Pfam" id="PF05317">
    <property type="entry name" value="Thermopsin"/>
    <property type="match status" value="1"/>
</dbReference>
<feature type="transmembrane region" description="Helical" evidence="1">
    <location>
        <begin position="959"/>
        <end position="978"/>
    </location>
</feature>
<evidence type="ECO:0008006" key="4">
    <source>
        <dbReference type="Google" id="ProtNLM"/>
    </source>
</evidence>
<dbReference type="Proteomes" id="UP000248044">
    <property type="component" value="Chromosome"/>
</dbReference>
<dbReference type="EMBL" id="CP029289">
    <property type="protein sequence ID" value="AWR95517.1"/>
    <property type="molecule type" value="Genomic_DNA"/>
</dbReference>
<dbReference type="KEGG" id="abri:DFR85_13890"/>
<keyword evidence="3" id="KW-1185">Reference proteome</keyword>
<dbReference type="AlphaFoldDB" id="A0A2U9IHJ1"/>
<dbReference type="GeneID" id="36833268"/>
<keyword evidence="1" id="KW-1133">Transmembrane helix</keyword>
<reference evidence="2 3" key="1">
    <citation type="submission" date="2018-05" db="EMBL/GenBank/DDBJ databases">
        <title>Complete Genome Sequences of Extremely Thermoacidophilic, Metal-Mobilizing Type-Strain Members of the Archaeal Family Sulfolobaceae: Acidianus brierleyi DSM-1651T, Acidianus sulfidivorans DSM-18786T, Metallosphaera hakonensis DSM-7519T, and Metallosphaera prunae DSM-10039T.</title>
        <authorList>
            <person name="Counts J.A."/>
            <person name="Kelly R.M."/>
        </authorList>
    </citation>
    <scope>NUCLEOTIDE SEQUENCE [LARGE SCALE GENOMIC DNA]</scope>
    <source>
        <strain evidence="2 3">DSM 1651</strain>
    </source>
</reference>
<keyword evidence="1" id="KW-0472">Membrane</keyword>
<sequence>MYSRLLMGTILIITVIISVCPDLFLSFSSNSRDFSYNYYAFPPLDGNVTLAGKYLSGGINVYRYYSIEPAPMGIGFFGIGPDGPCIVRTSQVMARVSIGSLDISSSLYSGVMTYQFNSVMVYSSSGKNYSLWVQNVARIYSDNNSIEFIDNVWNFTSPNANVTGLRGNGNIIKFSSQTFYYYVASDLPGSMGTYSYPFTFYMLSNVTINSLGQPEILLWYNDGQGWINYDNITVTNVVDASNVSFLIDGYEYADNGLFYDEELVMGGPGGGLCTYVFSANIQMSIYYWNGNNFQEPLNTFNFGSDTAEKVNNVKDILGQSVNGQPYAAITSGSTSLGYLWNSEDVSSVTINSDVSNGSALIFPESVSYKDTFGIPPLGYIGDNFTVVVYPENYSILIYKDGVLSGESFVCAIAGKTELEKAVNFSVSTSNNITVFQGFSNYLNLTVNAVGILKIYLSIPSFISYTPIYSSFDQGTEIVSILLHASKNSPPGLYNGVVYVKLQDGQEIVKNIEISIEPRIFTVNLDYIFKGNKPSQIPEISLIFPNGTKENVTEGIYKVPYGTEYEISQEILDGNIRWITNHSIEGYFTSSSSLIIIYYEQYKVDFGFKIMGEYTSYTPQIVYYYLGRQEVTNPGIVWADYNSSYTYSKLLNGSNSTERWISYNNSGFIDGFNVTAVYYNQFYVNVNSPIKLYAKVSNSNISFVSGWYNYSEAINVENISYYITNTERILIIKMVPSNFIIVNNYTQFYAYPIIQFYVNISQNIPLKALVNGTETILTSNWYNNGTRVLIENSTYTMNFVRFLVLAVYPYNFIVNRSINVHLSLLKQYYVTVNSGVPLEAYINSTKEPITSGWYNSGTTIDVINNTYYSDSYTRFVILDIINRNITVNNPSNITVMTEKEFLVNINNVSQWYPASSRITLNANVPFYEVGSFKGTYNVPIGYTITVNGPIKEELVTGINILFVLGIMVAVLAIIVLIIIKRK</sequence>
<evidence type="ECO:0000313" key="3">
    <source>
        <dbReference type="Proteomes" id="UP000248044"/>
    </source>
</evidence>
<dbReference type="InterPro" id="IPR007981">
    <property type="entry name" value="Peptidase_A5"/>
</dbReference>
<dbReference type="RefSeq" id="WP_110271395.1">
    <property type="nucleotide sequence ID" value="NZ_CP029289.2"/>
</dbReference>
<proteinExistence type="predicted"/>
<keyword evidence="1" id="KW-0812">Transmembrane</keyword>
<accession>A0A2U9IHJ1</accession>
<dbReference type="OrthoDB" id="36243at2157"/>